<evidence type="ECO:0000256" key="1">
    <source>
        <dbReference type="SAM" id="MobiDB-lite"/>
    </source>
</evidence>
<name>A0A7W3IHE9_9GAMM</name>
<keyword evidence="2" id="KW-0472">Membrane</keyword>
<comment type="caution">
    <text evidence="3">The sequence shown here is derived from an EMBL/GenBank/DDBJ whole genome shotgun (WGS) entry which is preliminary data.</text>
</comment>
<keyword evidence="2" id="KW-1133">Transmembrane helix</keyword>
<feature type="compositionally biased region" description="Acidic residues" evidence="1">
    <location>
        <begin position="188"/>
        <end position="205"/>
    </location>
</feature>
<reference evidence="3 4" key="1">
    <citation type="submission" date="2020-08" db="EMBL/GenBank/DDBJ databases">
        <title>Stenotrophomonas tumulicola JCM 30961.</title>
        <authorList>
            <person name="Deng Y."/>
        </authorList>
    </citation>
    <scope>NUCLEOTIDE SEQUENCE [LARGE SCALE GENOMIC DNA]</scope>
    <source>
        <strain evidence="3 4">JCM 30961</strain>
    </source>
</reference>
<accession>A0A7W3IHE9</accession>
<evidence type="ECO:0000313" key="3">
    <source>
        <dbReference type="EMBL" id="MBA8681983.1"/>
    </source>
</evidence>
<sequence>MSSSWKTDPNLRLKRRVLISLIVICFFLFFAQVWRVHAFDLQKQFESQIPVAEKIKNPVRVIDKAPESSPAASIPERKPDRWSDGEVVSALSSFYQTIITMMGVLLGLIGILAVLTLRFLSKSAAEDIAHGAAKEAMAHYLETRQFGDSVKYAIEETGLAYQLERLEKDLDSIKESLKKRRKSRLLSSDDEDLDGDVVSDLTEDR</sequence>
<evidence type="ECO:0000256" key="2">
    <source>
        <dbReference type="SAM" id="Phobius"/>
    </source>
</evidence>
<dbReference type="Proteomes" id="UP000547058">
    <property type="component" value="Unassembled WGS sequence"/>
</dbReference>
<dbReference type="EMBL" id="JACGXS010000003">
    <property type="protein sequence ID" value="MBA8681983.1"/>
    <property type="molecule type" value="Genomic_DNA"/>
</dbReference>
<dbReference type="RefSeq" id="WP_182339110.1">
    <property type="nucleotide sequence ID" value="NZ_JACGXS010000003.1"/>
</dbReference>
<evidence type="ECO:0008006" key="5">
    <source>
        <dbReference type="Google" id="ProtNLM"/>
    </source>
</evidence>
<evidence type="ECO:0000313" key="4">
    <source>
        <dbReference type="Proteomes" id="UP000547058"/>
    </source>
</evidence>
<feature type="region of interest" description="Disordered" evidence="1">
    <location>
        <begin position="180"/>
        <end position="205"/>
    </location>
</feature>
<keyword evidence="2" id="KW-0812">Transmembrane</keyword>
<protein>
    <recommendedName>
        <fullName evidence="5">Transmembrane protein</fullName>
    </recommendedName>
</protein>
<dbReference type="AlphaFoldDB" id="A0A7W3IHE9"/>
<gene>
    <name evidence="3" type="ORF">H4O11_09155</name>
</gene>
<organism evidence="3 4">
    <name type="scientific">Stenotrophomonas tumulicola</name>
    <dbReference type="NCBI Taxonomy" id="1685415"/>
    <lineage>
        <taxon>Bacteria</taxon>
        <taxon>Pseudomonadati</taxon>
        <taxon>Pseudomonadota</taxon>
        <taxon>Gammaproteobacteria</taxon>
        <taxon>Lysobacterales</taxon>
        <taxon>Lysobacteraceae</taxon>
        <taxon>Stenotrophomonas</taxon>
    </lineage>
</organism>
<feature type="transmembrane region" description="Helical" evidence="2">
    <location>
        <begin position="94"/>
        <end position="115"/>
    </location>
</feature>
<proteinExistence type="predicted"/>
<keyword evidence="4" id="KW-1185">Reference proteome</keyword>